<keyword evidence="2" id="KW-1185">Reference proteome</keyword>
<accession>A0A1H0ZNR3</accession>
<protein>
    <recommendedName>
        <fullName evidence="3">Nucleoid-associated protein</fullName>
    </recommendedName>
</protein>
<evidence type="ECO:0000313" key="1">
    <source>
        <dbReference type="EMBL" id="SDQ28987.1"/>
    </source>
</evidence>
<dbReference type="InterPro" id="IPR007358">
    <property type="entry name" value="Nucleoid_associated_NdpA"/>
</dbReference>
<dbReference type="EMBL" id="FNJW01000008">
    <property type="protein sequence ID" value="SDQ28987.1"/>
    <property type="molecule type" value="Genomic_DNA"/>
</dbReference>
<organism evidence="1 2">
    <name type="scientific">Carnobacterium viridans</name>
    <dbReference type="NCBI Taxonomy" id="174587"/>
    <lineage>
        <taxon>Bacteria</taxon>
        <taxon>Bacillati</taxon>
        <taxon>Bacillota</taxon>
        <taxon>Bacilli</taxon>
        <taxon>Lactobacillales</taxon>
        <taxon>Carnobacteriaceae</taxon>
        <taxon>Carnobacterium</taxon>
    </lineage>
</organism>
<evidence type="ECO:0008006" key="3">
    <source>
        <dbReference type="Google" id="ProtNLM"/>
    </source>
</evidence>
<evidence type="ECO:0000313" key="2">
    <source>
        <dbReference type="Proteomes" id="UP000199481"/>
    </source>
</evidence>
<dbReference type="OrthoDB" id="3171075at2"/>
<dbReference type="Pfam" id="PF04245">
    <property type="entry name" value="NA37"/>
    <property type="match status" value="1"/>
</dbReference>
<name>A0A1H0ZNR3_9LACT</name>
<reference evidence="2" key="1">
    <citation type="submission" date="2016-10" db="EMBL/GenBank/DDBJ databases">
        <authorList>
            <person name="Varghese N."/>
            <person name="Submissions S."/>
        </authorList>
    </citation>
    <scope>NUCLEOTIDE SEQUENCE [LARGE SCALE GENOMIC DNA]</scope>
    <source>
        <strain evidence="2">MPL-11</strain>
    </source>
</reference>
<dbReference type="RefSeq" id="WP_023179432.1">
    <property type="nucleotide sequence ID" value="NZ_CP084916.1"/>
</dbReference>
<gene>
    <name evidence="1" type="ORF">SAMN04487752_1627</name>
</gene>
<dbReference type="GO" id="GO:0009295">
    <property type="term" value="C:nucleoid"/>
    <property type="evidence" value="ECO:0007669"/>
    <property type="project" value="InterPro"/>
</dbReference>
<sequence>MIYIKEAILHIFDLNSNEPIFSFAGLDLTEKFTFDYLHAMIEKVEDSDNMKTGILTENNPLNQTFSTIPTDFIETTKTLTEKFFSITKLNPEIPPADLLFVYFTLDEVPQLGLFKLNYSDSITHYVSYEEETLTNQLIINRSILPSARQAIQEGMVLNLNTMEYHVIEKKHLIDELAEKIYYFTELFLEDKPQPSLKENISIIKKAVQKTSKAFDDEEFQVLADTKDALVHSMTEENVIDNQVIAETLYGDNHAKKEKFFEEIKELGYVDRAPAEVAVAGPKYSKQKFRLDNGIEISIPIELYRDPDVVEFINNPDGTTSVMIKNIEKIKNLF</sequence>
<dbReference type="AlphaFoldDB" id="A0A1H0ZNR3"/>
<dbReference type="Proteomes" id="UP000199481">
    <property type="component" value="Unassembled WGS sequence"/>
</dbReference>
<proteinExistence type="predicted"/>